<dbReference type="Proteomes" id="UP000199226">
    <property type="component" value="Unassembled WGS sequence"/>
</dbReference>
<evidence type="ECO:0000256" key="1">
    <source>
        <dbReference type="ARBA" id="ARBA00006926"/>
    </source>
</evidence>
<dbReference type="EMBL" id="FNHH01000004">
    <property type="protein sequence ID" value="SDL94906.1"/>
    <property type="molecule type" value="Genomic_DNA"/>
</dbReference>
<dbReference type="STRING" id="990371.SAMN05421813_10426"/>
<dbReference type="InterPro" id="IPR036249">
    <property type="entry name" value="Thioredoxin-like_sf"/>
</dbReference>
<accession>A0A1G9P7Z7</accession>
<dbReference type="PIRSF" id="PIRSF000303">
    <property type="entry name" value="Glutathion_perox"/>
    <property type="match status" value="1"/>
</dbReference>
<feature type="domain" description="Thioredoxin" evidence="6">
    <location>
        <begin position="1"/>
        <end position="164"/>
    </location>
</feature>
<dbReference type="GO" id="GO:0034599">
    <property type="term" value="P:cellular response to oxidative stress"/>
    <property type="evidence" value="ECO:0007669"/>
    <property type="project" value="TreeGrafter"/>
</dbReference>
<dbReference type="AlphaFoldDB" id="A0A1G9P7Z7"/>
<evidence type="ECO:0000313" key="8">
    <source>
        <dbReference type="Proteomes" id="UP000199226"/>
    </source>
</evidence>
<comment type="similarity">
    <text evidence="1 5">Belongs to the glutathione peroxidase family.</text>
</comment>
<evidence type="ECO:0000256" key="5">
    <source>
        <dbReference type="RuleBase" id="RU000499"/>
    </source>
</evidence>
<evidence type="ECO:0000256" key="2">
    <source>
        <dbReference type="ARBA" id="ARBA00022559"/>
    </source>
</evidence>
<dbReference type="InterPro" id="IPR000889">
    <property type="entry name" value="Glutathione_peroxidase"/>
</dbReference>
<keyword evidence="8" id="KW-1185">Reference proteome</keyword>
<keyword evidence="3 5" id="KW-0560">Oxidoreductase</keyword>
<gene>
    <name evidence="7" type="ORF">SAMN05421813_10426</name>
</gene>
<evidence type="ECO:0000259" key="6">
    <source>
        <dbReference type="PROSITE" id="PS51352"/>
    </source>
</evidence>
<protein>
    <recommendedName>
        <fullName evidence="5">Glutathione peroxidase</fullName>
    </recommendedName>
</protein>
<dbReference type="RefSeq" id="WP_090700384.1">
    <property type="nucleotide sequence ID" value="NZ_FNHH01000004.1"/>
</dbReference>
<dbReference type="Pfam" id="PF00255">
    <property type="entry name" value="GSHPx"/>
    <property type="match status" value="1"/>
</dbReference>
<evidence type="ECO:0000256" key="3">
    <source>
        <dbReference type="ARBA" id="ARBA00023002"/>
    </source>
</evidence>
<sequence>MNKESVYQFTVQRLNGTETNLLDYKGKVLLIVNIASECGFTPQLKELENLYKVHEGDDFEILAFPSNDFGGQEPLEGAAISTFCEVNFGVSFPVFDKIRVRGAYAHPLYKFLSDKKLNGSVGASPRWNFHKYLINKDGELVDFFYPFTKPSSSRINKKINKLLNSTPL</sequence>
<dbReference type="PRINTS" id="PR01011">
    <property type="entry name" value="GLUTPROXDASE"/>
</dbReference>
<proteinExistence type="inferred from homology"/>
<dbReference type="GO" id="GO:0004601">
    <property type="term" value="F:peroxidase activity"/>
    <property type="evidence" value="ECO:0007669"/>
    <property type="project" value="UniProtKB-KW"/>
</dbReference>
<dbReference type="InterPro" id="IPR013766">
    <property type="entry name" value="Thioredoxin_domain"/>
</dbReference>
<feature type="active site" evidence="4">
    <location>
        <position position="38"/>
    </location>
</feature>
<keyword evidence="2 5" id="KW-0575">Peroxidase</keyword>
<dbReference type="PROSITE" id="PS51355">
    <property type="entry name" value="GLUTATHIONE_PEROXID_3"/>
    <property type="match status" value="1"/>
</dbReference>
<reference evidence="8" key="1">
    <citation type="submission" date="2016-10" db="EMBL/GenBank/DDBJ databases">
        <authorList>
            <person name="Varghese N."/>
            <person name="Submissions S."/>
        </authorList>
    </citation>
    <scope>NUCLEOTIDE SEQUENCE [LARGE SCALE GENOMIC DNA]</scope>
    <source>
        <strain evidence="8">DSM 24536</strain>
    </source>
</reference>
<dbReference type="SUPFAM" id="SSF52833">
    <property type="entry name" value="Thioredoxin-like"/>
    <property type="match status" value="1"/>
</dbReference>
<dbReference type="PANTHER" id="PTHR11592">
    <property type="entry name" value="GLUTATHIONE PEROXIDASE"/>
    <property type="match status" value="1"/>
</dbReference>
<dbReference type="PANTHER" id="PTHR11592:SF78">
    <property type="entry name" value="GLUTATHIONE PEROXIDASE"/>
    <property type="match status" value="1"/>
</dbReference>
<evidence type="ECO:0000256" key="4">
    <source>
        <dbReference type="PIRSR" id="PIRSR000303-1"/>
    </source>
</evidence>
<dbReference type="OrthoDB" id="9789406at2"/>
<dbReference type="Gene3D" id="3.40.30.10">
    <property type="entry name" value="Glutaredoxin"/>
    <property type="match status" value="1"/>
</dbReference>
<organism evidence="7 8">
    <name type="scientific">Daejeonella rubra</name>
    <dbReference type="NCBI Taxonomy" id="990371"/>
    <lineage>
        <taxon>Bacteria</taxon>
        <taxon>Pseudomonadati</taxon>
        <taxon>Bacteroidota</taxon>
        <taxon>Sphingobacteriia</taxon>
        <taxon>Sphingobacteriales</taxon>
        <taxon>Sphingobacteriaceae</taxon>
        <taxon>Daejeonella</taxon>
    </lineage>
</organism>
<dbReference type="FunFam" id="3.40.30.10:FF:000010">
    <property type="entry name" value="Glutathione peroxidase"/>
    <property type="match status" value="1"/>
</dbReference>
<dbReference type="PROSITE" id="PS51352">
    <property type="entry name" value="THIOREDOXIN_2"/>
    <property type="match status" value="1"/>
</dbReference>
<name>A0A1G9P7Z7_9SPHI</name>
<evidence type="ECO:0000313" key="7">
    <source>
        <dbReference type="EMBL" id="SDL94906.1"/>
    </source>
</evidence>
<dbReference type="CDD" id="cd00340">
    <property type="entry name" value="GSH_Peroxidase"/>
    <property type="match status" value="1"/>
</dbReference>